<feature type="domain" description="4Fe-4S ferredoxin-type" evidence="8">
    <location>
        <begin position="254"/>
        <end position="285"/>
    </location>
</feature>
<feature type="domain" description="4Fe-4S ferredoxin-type" evidence="8">
    <location>
        <begin position="231"/>
        <end position="253"/>
    </location>
</feature>
<dbReference type="Pfam" id="PF12801">
    <property type="entry name" value="Fer4_5"/>
    <property type="match status" value="3"/>
</dbReference>
<keyword evidence="10" id="KW-1185">Reference proteome</keyword>
<dbReference type="Gene3D" id="3.30.70.20">
    <property type="match status" value="2"/>
</dbReference>
<feature type="transmembrane region" description="Helical" evidence="7">
    <location>
        <begin position="215"/>
        <end position="235"/>
    </location>
</feature>
<evidence type="ECO:0000256" key="3">
    <source>
        <dbReference type="ARBA" id="ARBA00022723"/>
    </source>
</evidence>
<evidence type="ECO:0000256" key="1">
    <source>
        <dbReference type="ARBA" id="ARBA00022448"/>
    </source>
</evidence>
<name>E7MKJ7_9FIRM</name>
<keyword evidence="1" id="KW-0813">Transport</keyword>
<dbReference type="PROSITE" id="PS00198">
    <property type="entry name" value="4FE4S_FER_1"/>
    <property type="match status" value="1"/>
</dbReference>
<evidence type="ECO:0000259" key="8">
    <source>
        <dbReference type="PROSITE" id="PS51379"/>
    </source>
</evidence>
<feature type="transmembrane region" description="Helical" evidence="7">
    <location>
        <begin position="189"/>
        <end position="208"/>
    </location>
</feature>
<accession>E7MKJ7</accession>
<dbReference type="GO" id="GO:0005886">
    <property type="term" value="C:plasma membrane"/>
    <property type="evidence" value="ECO:0007669"/>
    <property type="project" value="TreeGrafter"/>
</dbReference>
<feature type="transmembrane region" description="Helical" evidence="7">
    <location>
        <begin position="128"/>
        <end position="148"/>
    </location>
</feature>
<keyword evidence="7" id="KW-0812">Transmembrane</keyword>
<dbReference type="GO" id="GO:0051539">
    <property type="term" value="F:4 iron, 4 sulfur cluster binding"/>
    <property type="evidence" value="ECO:0007669"/>
    <property type="project" value="UniProtKB-KW"/>
</dbReference>
<keyword evidence="6" id="KW-0411">Iron-sulfur</keyword>
<dbReference type="InterPro" id="IPR017896">
    <property type="entry name" value="4Fe4S_Fe-S-bd"/>
</dbReference>
<keyword evidence="2" id="KW-0004">4Fe-4S</keyword>
<dbReference type="PANTHER" id="PTHR30176">
    <property type="entry name" value="FERREDOXIN-TYPE PROTEIN NAPH"/>
    <property type="match status" value="1"/>
</dbReference>
<evidence type="ECO:0000256" key="5">
    <source>
        <dbReference type="ARBA" id="ARBA00023004"/>
    </source>
</evidence>
<dbReference type="PANTHER" id="PTHR30176:SF3">
    <property type="entry name" value="FERREDOXIN-TYPE PROTEIN NAPH"/>
    <property type="match status" value="1"/>
</dbReference>
<organism evidence="9 10">
    <name type="scientific">Solobacterium moorei F0204</name>
    <dbReference type="NCBI Taxonomy" id="706433"/>
    <lineage>
        <taxon>Bacteria</taxon>
        <taxon>Bacillati</taxon>
        <taxon>Bacillota</taxon>
        <taxon>Erysipelotrichia</taxon>
        <taxon>Erysipelotrichales</taxon>
        <taxon>Erysipelotrichaceae</taxon>
        <taxon>Solobacterium</taxon>
    </lineage>
</organism>
<evidence type="ECO:0000313" key="9">
    <source>
        <dbReference type="EMBL" id="EFW25272.1"/>
    </source>
</evidence>
<keyword evidence="5" id="KW-0408">Iron</keyword>
<dbReference type="SUPFAM" id="SSF54862">
    <property type="entry name" value="4Fe-4S ferredoxins"/>
    <property type="match status" value="1"/>
</dbReference>
<keyword evidence="3" id="KW-0479">Metal-binding</keyword>
<protein>
    <submittedName>
        <fullName evidence="9">4Fe-4S binding domain protein</fullName>
    </submittedName>
</protein>
<evidence type="ECO:0000256" key="7">
    <source>
        <dbReference type="SAM" id="Phobius"/>
    </source>
</evidence>
<proteinExistence type="predicted"/>
<evidence type="ECO:0000256" key="4">
    <source>
        <dbReference type="ARBA" id="ARBA00022982"/>
    </source>
</evidence>
<dbReference type="RefSeq" id="WP_006524899.1">
    <property type="nucleotide sequence ID" value="NZ_GL637644.1"/>
</dbReference>
<dbReference type="InterPro" id="IPR017900">
    <property type="entry name" value="4Fe4S_Fe_S_CS"/>
</dbReference>
<sequence>MTSPKSKSFLKFLKRRNTIQMFATFLTNMHIPNFLKGVLYNGKIKQVCVPGLNCYSCPAATGACPVGSFQAVVGSSKYNFSYYISGILIFFGVMVGRLICGFMCPFGWYQDLLHKIPTKKFSTKKLRFLTYLKFIILAVAVITLPIIMTNKAGIALPYFCKYICPQGILEGGIPLSIVDKNIRATLGTLFNWKFTILVTITTLSIFVYRPFCKWICPLGAFYALFNKIAIFNYHVDKNKCVSCGKCARICKMNVDITKNTGDLECIRCGECITACPTQAISTYIGVKKKSEAKNSKVTNKKLQNV</sequence>
<keyword evidence="7" id="KW-1133">Transmembrane helix</keyword>
<dbReference type="AlphaFoldDB" id="E7MKJ7"/>
<dbReference type="eggNOG" id="COG0348">
    <property type="taxonomic scope" value="Bacteria"/>
</dbReference>
<evidence type="ECO:0000313" key="10">
    <source>
        <dbReference type="Proteomes" id="UP000004097"/>
    </source>
</evidence>
<keyword evidence="7" id="KW-0472">Membrane</keyword>
<keyword evidence="4" id="KW-0249">Electron transport</keyword>
<dbReference type="InterPro" id="IPR051684">
    <property type="entry name" value="Electron_Trans/Redox"/>
</dbReference>
<evidence type="ECO:0000256" key="6">
    <source>
        <dbReference type="ARBA" id="ARBA00023014"/>
    </source>
</evidence>
<dbReference type="EMBL" id="AECQ01000003">
    <property type="protein sequence ID" value="EFW25272.1"/>
    <property type="molecule type" value="Genomic_DNA"/>
</dbReference>
<evidence type="ECO:0000256" key="2">
    <source>
        <dbReference type="ARBA" id="ARBA00022485"/>
    </source>
</evidence>
<dbReference type="PROSITE" id="PS51379">
    <property type="entry name" value="4FE4S_FER_2"/>
    <property type="match status" value="2"/>
</dbReference>
<dbReference type="HOGENOM" id="CLU_033147_1_0_9"/>
<reference evidence="9 10" key="1">
    <citation type="submission" date="2010-08" db="EMBL/GenBank/DDBJ databases">
        <authorList>
            <person name="Weinstock G."/>
            <person name="Sodergren E."/>
            <person name="Clifton S."/>
            <person name="Fulton L."/>
            <person name="Fulton B."/>
            <person name="Courtney L."/>
            <person name="Fronick C."/>
            <person name="Harrison M."/>
            <person name="Strong C."/>
            <person name="Farmer C."/>
            <person name="Delahaunty K."/>
            <person name="Markovic C."/>
            <person name="Hall O."/>
            <person name="Minx P."/>
            <person name="Tomlinson C."/>
            <person name="Mitreva M."/>
            <person name="Hou S."/>
            <person name="Chen J."/>
            <person name="Wollam A."/>
            <person name="Pepin K.H."/>
            <person name="Johnson M."/>
            <person name="Bhonagiri V."/>
            <person name="Zhang X."/>
            <person name="Suruliraj S."/>
            <person name="Warren W."/>
            <person name="Chinwalla A."/>
            <person name="Mardis E.R."/>
            <person name="Wilson R.K."/>
        </authorList>
    </citation>
    <scope>NUCLEOTIDE SEQUENCE [LARGE SCALE GENOMIC DNA]</scope>
    <source>
        <strain evidence="9 10">F0204</strain>
    </source>
</reference>
<dbReference type="Proteomes" id="UP000004097">
    <property type="component" value="Unassembled WGS sequence"/>
</dbReference>
<gene>
    <name evidence="9" type="ORF">HMPREF9430_00042</name>
</gene>
<dbReference type="STRING" id="706433.HMPREF9430_00042"/>
<dbReference type="GO" id="GO:0046872">
    <property type="term" value="F:metal ion binding"/>
    <property type="evidence" value="ECO:0007669"/>
    <property type="project" value="UniProtKB-KW"/>
</dbReference>
<comment type="caution">
    <text evidence="9">The sequence shown here is derived from an EMBL/GenBank/DDBJ whole genome shotgun (WGS) entry which is preliminary data.</text>
</comment>
<dbReference type="Pfam" id="PF00037">
    <property type="entry name" value="Fer4"/>
    <property type="match status" value="1"/>
</dbReference>
<feature type="transmembrane region" description="Helical" evidence="7">
    <location>
        <begin position="82"/>
        <end position="108"/>
    </location>
</feature>